<reference evidence="2 3" key="1">
    <citation type="submission" date="2017-07" db="EMBL/GenBank/DDBJ databases">
        <title>Mechanisms for carbon and nitrogen cycling indicate functional differentiation within the Candidate Phyla Radiation.</title>
        <authorList>
            <person name="Danczak R.E."/>
            <person name="Johnston M.D."/>
            <person name="Kenah C."/>
            <person name="Slattery M."/>
            <person name="Wrighton K.C."/>
            <person name="Wilkins M.J."/>
        </authorList>
    </citation>
    <scope>NUCLEOTIDE SEQUENCE [LARGE SCALE GENOMIC DNA]</scope>
    <source>
        <strain evidence="2">Licking1014_96</strain>
    </source>
</reference>
<keyword evidence="1" id="KW-0472">Membrane</keyword>
<dbReference type="Proteomes" id="UP000318296">
    <property type="component" value="Unassembled WGS sequence"/>
</dbReference>
<evidence type="ECO:0000313" key="3">
    <source>
        <dbReference type="Proteomes" id="UP000318296"/>
    </source>
</evidence>
<organism evidence="2 3">
    <name type="scientific">Candidatus Berkelbacteria bacterium Licking1014_96</name>
    <dbReference type="NCBI Taxonomy" id="2017149"/>
    <lineage>
        <taxon>Bacteria</taxon>
        <taxon>Candidatus Berkelbacteria</taxon>
    </lineage>
</organism>
<sequence length="231" mass="25425">MEEEKQNVDGLTPKGQIKSGWGIIIILIIVIIIGGGIGLWYYLTAVKGIEVASPSASTSESPQTTKTKTYASTSTCIGKFSFEFPNDWTIYNDYSVVGQENGGEGGGCLIDIRFLKESKDNKNIMSPLNTRVRATSNTVVPVNIDDMVDWLEGSKTFNELIASSDKTSAVNLGGVNTKMYHLGGMIDWNYIGLVRNNSYYQIELQDAGDEYKNDRGSKAGFETIISTWKFL</sequence>
<proteinExistence type="predicted"/>
<dbReference type="EMBL" id="VMGH01000003">
    <property type="protein sequence ID" value="TSC92301.1"/>
    <property type="molecule type" value="Genomic_DNA"/>
</dbReference>
<protein>
    <submittedName>
        <fullName evidence="2">Uncharacterized protein</fullName>
    </submittedName>
</protein>
<dbReference type="AlphaFoldDB" id="A0A554LHF8"/>
<feature type="transmembrane region" description="Helical" evidence="1">
    <location>
        <begin position="21"/>
        <end position="43"/>
    </location>
</feature>
<evidence type="ECO:0000313" key="2">
    <source>
        <dbReference type="EMBL" id="TSC92301.1"/>
    </source>
</evidence>
<comment type="caution">
    <text evidence="2">The sequence shown here is derived from an EMBL/GenBank/DDBJ whole genome shotgun (WGS) entry which is preliminary data.</text>
</comment>
<accession>A0A554LHF8</accession>
<name>A0A554LHF8_9BACT</name>
<evidence type="ECO:0000256" key="1">
    <source>
        <dbReference type="SAM" id="Phobius"/>
    </source>
</evidence>
<keyword evidence="1" id="KW-1133">Transmembrane helix</keyword>
<keyword evidence="1" id="KW-0812">Transmembrane</keyword>
<gene>
    <name evidence="2" type="ORF">CEN92_29</name>
</gene>